<gene>
    <name evidence="2" type="ORF">TESG_03480</name>
</gene>
<evidence type="ECO:0000313" key="3">
    <source>
        <dbReference type="Proteomes" id="UP000009172"/>
    </source>
</evidence>
<dbReference type="Proteomes" id="UP000009172">
    <property type="component" value="Unassembled WGS sequence"/>
</dbReference>
<proteinExistence type="predicted"/>
<keyword evidence="3" id="KW-1185">Reference proteome</keyword>
<evidence type="ECO:0000313" key="2">
    <source>
        <dbReference type="EMBL" id="EGD96019.1"/>
    </source>
</evidence>
<organism evidence="2 3">
    <name type="scientific">Trichophyton tonsurans (strain CBS 112818)</name>
    <name type="common">Scalp ringworm fungus</name>
    <dbReference type="NCBI Taxonomy" id="647933"/>
    <lineage>
        <taxon>Eukaryota</taxon>
        <taxon>Fungi</taxon>
        <taxon>Dikarya</taxon>
        <taxon>Ascomycota</taxon>
        <taxon>Pezizomycotina</taxon>
        <taxon>Eurotiomycetes</taxon>
        <taxon>Eurotiomycetidae</taxon>
        <taxon>Onygenales</taxon>
        <taxon>Arthrodermataceae</taxon>
        <taxon>Trichophyton</taxon>
    </lineage>
</organism>
<dbReference type="HOGENOM" id="CLU_2238571_0_0_1"/>
<feature type="region of interest" description="Disordered" evidence="1">
    <location>
        <begin position="85"/>
        <end position="105"/>
    </location>
</feature>
<sequence>MTIQRPPSVLQAPVKYVAALPGSSRLWQGSRKLGEASRSAVDPGGWPRASLHVRHDTGDSSSSLTHPYYMPKTSVSLRSRLFSGTLDAAPSGTPQAKSLDGADEL</sequence>
<feature type="region of interest" description="Disordered" evidence="1">
    <location>
        <begin position="31"/>
        <end position="68"/>
    </location>
</feature>
<evidence type="ECO:0000256" key="1">
    <source>
        <dbReference type="SAM" id="MobiDB-lite"/>
    </source>
</evidence>
<dbReference type="AlphaFoldDB" id="F2RXI3"/>
<dbReference type="EMBL" id="GG698491">
    <property type="protein sequence ID" value="EGD96019.1"/>
    <property type="molecule type" value="Genomic_DNA"/>
</dbReference>
<reference evidence="3" key="1">
    <citation type="journal article" date="2012" name="MBio">
        <title>Comparative genome analysis of Trichophyton rubrum and related dermatophytes reveals candidate genes involved in infection.</title>
        <authorList>
            <person name="Martinez D.A."/>
            <person name="Oliver B.G."/>
            <person name="Graeser Y."/>
            <person name="Goldberg J.M."/>
            <person name="Li W."/>
            <person name="Martinez-Rossi N.M."/>
            <person name="Monod M."/>
            <person name="Shelest E."/>
            <person name="Barton R.C."/>
            <person name="Birch E."/>
            <person name="Brakhage A.A."/>
            <person name="Chen Z."/>
            <person name="Gurr S.J."/>
            <person name="Heiman D."/>
            <person name="Heitman J."/>
            <person name="Kosti I."/>
            <person name="Rossi A."/>
            <person name="Saif S."/>
            <person name="Samalova M."/>
            <person name="Saunders C.W."/>
            <person name="Shea T."/>
            <person name="Summerbell R.C."/>
            <person name="Xu J."/>
            <person name="Young S."/>
            <person name="Zeng Q."/>
            <person name="Birren B.W."/>
            <person name="Cuomo C.A."/>
            <person name="White T.C."/>
        </authorList>
    </citation>
    <scope>NUCLEOTIDE SEQUENCE [LARGE SCALE GENOMIC DNA]</scope>
    <source>
        <strain evidence="3">CBS 112818</strain>
    </source>
</reference>
<protein>
    <submittedName>
        <fullName evidence="2">Uncharacterized protein</fullName>
    </submittedName>
</protein>
<name>F2RXI3_TRIT1</name>
<accession>F2RXI3</accession>